<evidence type="ECO:0000313" key="3">
    <source>
        <dbReference type="Proteomes" id="UP001597199"/>
    </source>
</evidence>
<dbReference type="Gene3D" id="2.10.109.10">
    <property type="entry name" value="Umud Fragment, subunit A"/>
    <property type="match status" value="1"/>
</dbReference>
<dbReference type="InterPro" id="IPR036286">
    <property type="entry name" value="LexA/Signal_pep-like_sf"/>
</dbReference>
<name>A0ABW4BE46_9LACO</name>
<accession>A0ABW4BE46</accession>
<proteinExistence type="predicted"/>
<dbReference type="InterPro" id="IPR015927">
    <property type="entry name" value="Peptidase_S24_S26A/B/C"/>
</dbReference>
<dbReference type="EMBL" id="JBHTOA010000018">
    <property type="protein sequence ID" value="MFD1398501.1"/>
    <property type="molecule type" value="Genomic_DNA"/>
</dbReference>
<dbReference type="RefSeq" id="WP_204118859.1">
    <property type="nucleotide sequence ID" value="NZ_BOLV01000008.1"/>
</dbReference>
<evidence type="ECO:0000313" key="2">
    <source>
        <dbReference type="EMBL" id="MFD1398501.1"/>
    </source>
</evidence>
<dbReference type="Pfam" id="PF00717">
    <property type="entry name" value="Peptidase_S24"/>
    <property type="match status" value="1"/>
</dbReference>
<evidence type="ECO:0000259" key="1">
    <source>
        <dbReference type="Pfam" id="PF00717"/>
    </source>
</evidence>
<reference evidence="3" key="1">
    <citation type="journal article" date="2019" name="Int. J. Syst. Evol. Microbiol.">
        <title>The Global Catalogue of Microorganisms (GCM) 10K type strain sequencing project: providing services to taxonomists for standard genome sequencing and annotation.</title>
        <authorList>
            <consortium name="The Broad Institute Genomics Platform"/>
            <consortium name="The Broad Institute Genome Sequencing Center for Infectious Disease"/>
            <person name="Wu L."/>
            <person name="Ma J."/>
        </authorList>
    </citation>
    <scope>NUCLEOTIDE SEQUENCE [LARGE SCALE GENOMIC DNA]</scope>
    <source>
        <strain evidence="3">CCM 9110</strain>
    </source>
</reference>
<organism evidence="2 3">
    <name type="scientific">Lacticaseibacillus suilingensis</name>
    <dbReference type="NCBI Taxonomy" id="2799577"/>
    <lineage>
        <taxon>Bacteria</taxon>
        <taxon>Bacillati</taxon>
        <taxon>Bacillota</taxon>
        <taxon>Bacilli</taxon>
        <taxon>Lactobacillales</taxon>
        <taxon>Lactobacillaceae</taxon>
        <taxon>Lacticaseibacillus</taxon>
    </lineage>
</organism>
<keyword evidence="3" id="KW-1185">Reference proteome</keyword>
<feature type="domain" description="Peptidase S24/S26A/S26B/S26C" evidence="1">
    <location>
        <begin position="21"/>
        <end position="86"/>
    </location>
</feature>
<sequence>MTFPWRGRDCHYRWWFHGAHYQLGDQICIHWQQVIESGELAVVRVRGEVVTFKQIRLDAKELHRFNDAYLGREFSYEKVEIIGRVIQ</sequence>
<comment type="caution">
    <text evidence="2">The sequence shown here is derived from an EMBL/GenBank/DDBJ whole genome shotgun (WGS) entry which is preliminary data.</text>
</comment>
<dbReference type="SUPFAM" id="SSF51306">
    <property type="entry name" value="LexA/Signal peptidase"/>
    <property type="match status" value="1"/>
</dbReference>
<gene>
    <name evidence="2" type="ORF">ACFQ41_04195</name>
</gene>
<protein>
    <submittedName>
        <fullName evidence="2">LexA family protein</fullName>
    </submittedName>
</protein>
<dbReference type="Proteomes" id="UP001597199">
    <property type="component" value="Unassembled WGS sequence"/>
</dbReference>